<dbReference type="GO" id="GO:0006508">
    <property type="term" value="P:proteolysis"/>
    <property type="evidence" value="ECO:0007669"/>
    <property type="project" value="UniProtKB-KW"/>
</dbReference>
<proteinExistence type="inferred from homology"/>
<organism evidence="7 8">
    <name type="scientific">Thermospira aquatica</name>
    <dbReference type="NCBI Taxonomy" id="2828656"/>
    <lineage>
        <taxon>Bacteria</taxon>
        <taxon>Pseudomonadati</taxon>
        <taxon>Spirochaetota</taxon>
        <taxon>Spirochaetia</taxon>
        <taxon>Brevinematales</taxon>
        <taxon>Thermospiraceae</taxon>
        <taxon>Thermospira</taxon>
    </lineage>
</organism>
<dbReference type="InterPro" id="IPR036764">
    <property type="entry name" value="Peptidase_Prp_sf"/>
</dbReference>
<reference evidence="7" key="1">
    <citation type="submission" date="2021-04" db="EMBL/GenBank/DDBJ databases">
        <authorList>
            <person name="Postec A."/>
        </authorList>
    </citation>
    <scope>NUCLEOTIDE SEQUENCE</scope>
    <source>
        <strain evidence="7">F1F22</strain>
    </source>
</reference>
<keyword evidence="2 7" id="KW-0645">Protease</keyword>
<keyword evidence="1" id="KW-0690">Ribosome biogenesis</keyword>
<evidence type="ECO:0000256" key="5">
    <source>
        <dbReference type="ARBA" id="ARBA00044503"/>
    </source>
</evidence>
<keyword evidence="3" id="KW-0378">Hydrolase</keyword>
<dbReference type="GO" id="GO:0008234">
    <property type="term" value="F:cysteine-type peptidase activity"/>
    <property type="evidence" value="ECO:0007669"/>
    <property type="project" value="UniProtKB-KW"/>
</dbReference>
<name>A0AAX3BFJ8_9SPIR</name>
<dbReference type="KEGG" id="taqu:KDW03_04855"/>
<dbReference type="CDD" id="cd16332">
    <property type="entry name" value="Prp-like"/>
    <property type="match status" value="1"/>
</dbReference>
<keyword evidence="8" id="KW-1185">Reference proteome</keyword>
<dbReference type="Pfam" id="PF04327">
    <property type="entry name" value="Peptidase_Prp"/>
    <property type="match status" value="1"/>
</dbReference>
<dbReference type="AlphaFoldDB" id="A0AAX3BFJ8"/>
<accession>A0AAX3BFJ8</accession>
<evidence type="ECO:0000313" key="8">
    <source>
        <dbReference type="Proteomes" id="UP001056539"/>
    </source>
</evidence>
<dbReference type="Proteomes" id="UP001056539">
    <property type="component" value="Chromosome"/>
</dbReference>
<evidence type="ECO:0000256" key="1">
    <source>
        <dbReference type="ARBA" id="ARBA00022517"/>
    </source>
</evidence>
<evidence type="ECO:0000256" key="2">
    <source>
        <dbReference type="ARBA" id="ARBA00022670"/>
    </source>
</evidence>
<dbReference type="InterPro" id="IPR007422">
    <property type="entry name" value="Peptidase_Prp"/>
</dbReference>
<protein>
    <recommendedName>
        <fullName evidence="6">Ribosomal processing cysteine protease Prp</fullName>
    </recommendedName>
</protein>
<dbReference type="SUPFAM" id="SSF118010">
    <property type="entry name" value="TM1457-like"/>
    <property type="match status" value="1"/>
</dbReference>
<comment type="similarity">
    <text evidence="5">Belongs to the Prp family.</text>
</comment>
<dbReference type="EMBL" id="CP073355">
    <property type="protein sequence ID" value="URA11128.1"/>
    <property type="molecule type" value="Genomic_DNA"/>
</dbReference>
<evidence type="ECO:0000256" key="6">
    <source>
        <dbReference type="ARBA" id="ARBA00044538"/>
    </source>
</evidence>
<sequence>MIEIVIDEYAHRIVAEGHALFDVKGRDIVCAAVSVVLQGWVVGTQLLCKHDIHVEKQKDRWEAVLKSFDEQSLLLWKNMILMLDILTRQYPENIRLHWEENHGS</sequence>
<dbReference type="RefSeq" id="WP_271436263.1">
    <property type="nucleotide sequence ID" value="NZ_CP073355.1"/>
</dbReference>
<reference evidence="7" key="2">
    <citation type="submission" date="2022-06" db="EMBL/GenBank/DDBJ databases">
        <title>Thermospira aquatica gen. nov., sp. nov.</title>
        <authorList>
            <person name="Ben Ali Gam Z."/>
            <person name="Labat M."/>
        </authorList>
    </citation>
    <scope>NUCLEOTIDE SEQUENCE</scope>
    <source>
        <strain evidence="7">F1F22</strain>
    </source>
</reference>
<gene>
    <name evidence="7" type="ORF">KDW03_04855</name>
</gene>
<evidence type="ECO:0000256" key="4">
    <source>
        <dbReference type="ARBA" id="ARBA00022807"/>
    </source>
</evidence>
<evidence type="ECO:0000313" key="7">
    <source>
        <dbReference type="EMBL" id="URA11128.1"/>
    </source>
</evidence>
<keyword evidence="4" id="KW-0788">Thiol protease</keyword>
<evidence type="ECO:0000256" key="3">
    <source>
        <dbReference type="ARBA" id="ARBA00022801"/>
    </source>
</evidence>
<dbReference type="GO" id="GO:0042254">
    <property type="term" value="P:ribosome biogenesis"/>
    <property type="evidence" value="ECO:0007669"/>
    <property type="project" value="UniProtKB-KW"/>
</dbReference>
<dbReference type="Gene3D" id="3.30.70.1490">
    <property type="entry name" value="Cysteine protease Prp"/>
    <property type="match status" value="1"/>
</dbReference>